<dbReference type="AlphaFoldDB" id="A0A0C3BLT3"/>
<gene>
    <name evidence="1" type="ORF">PILCRDRAFT_275980</name>
</gene>
<dbReference type="HOGENOM" id="CLU_1034834_0_0_1"/>
<reference evidence="1 2" key="1">
    <citation type="submission" date="2014-04" db="EMBL/GenBank/DDBJ databases">
        <authorList>
            <consortium name="DOE Joint Genome Institute"/>
            <person name="Kuo A."/>
            <person name="Tarkka M."/>
            <person name="Buscot F."/>
            <person name="Kohler A."/>
            <person name="Nagy L.G."/>
            <person name="Floudas D."/>
            <person name="Copeland A."/>
            <person name="Barry K.W."/>
            <person name="Cichocki N."/>
            <person name="Veneault-Fourrey C."/>
            <person name="LaButti K."/>
            <person name="Lindquist E.A."/>
            <person name="Lipzen A."/>
            <person name="Lundell T."/>
            <person name="Morin E."/>
            <person name="Murat C."/>
            <person name="Sun H."/>
            <person name="Tunlid A."/>
            <person name="Henrissat B."/>
            <person name="Grigoriev I.V."/>
            <person name="Hibbett D.S."/>
            <person name="Martin F."/>
            <person name="Nordberg H.P."/>
            <person name="Cantor M.N."/>
            <person name="Hua S.X."/>
        </authorList>
    </citation>
    <scope>NUCLEOTIDE SEQUENCE [LARGE SCALE GENOMIC DNA]</scope>
    <source>
        <strain evidence="1 2">F 1598</strain>
    </source>
</reference>
<accession>A0A0C3BLT3</accession>
<evidence type="ECO:0000313" key="2">
    <source>
        <dbReference type="Proteomes" id="UP000054166"/>
    </source>
</evidence>
<sequence length="269" mass="30439">MLKKINIEVWLEDQEGEEIPHRVPTTERNKRNEINAIVEIEGGKAYTVHWRLAEGLEPISTWNDVFVVDASSESRKAAKSWMDKRKADTQTRSSDQRLETHFRNGLKTPRVPGENLGAVRLEIRRVRGEITVKCIKGQTDVITLDIIDDEREGKPPWTVFHFTFKNIGLKKARPAASAARGMRAPPSDVSACRDNYGIPSKPLSVSLVSAWPRYLTYQSTSSSTSQAGARCWRSHTVTLIRCGYFATRKAQAAPQEIIHHTFGIRVIFR</sequence>
<dbReference type="OrthoDB" id="3060688at2759"/>
<proteinExistence type="predicted"/>
<keyword evidence="2" id="KW-1185">Reference proteome</keyword>
<organism evidence="1 2">
    <name type="scientific">Piloderma croceum (strain F 1598)</name>
    <dbReference type="NCBI Taxonomy" id="765440"/>
    <lineage>
        <taxon>Eukaryota</taxon>
        <taxon>Fungi</taxon>
        <taxon>Dikarya</taxon>
        <taxon>Basidiomycota</taxon>
        <taxon>Agaricomycotina</taxon>
        <taxon>Agaricomycetes</taxon>
        <taxon>Agaricomycetidae</taxon>
        <taxon>Atheliales</taxon>
        <taxon>Atheliaceae</taxon>
        <taxon>Piloderma</taxon>
    </lineage>
</organism>
<reference evidence="2" key="2">
    <citation type="submission" date="2015-01" db="EMBL/GenBank/DDBJ databases">
        <title>Evolutionary Origins and Diversification of the Mycorrhizal Mutualists.</title>
        <authorList>
            <consortium name="DOE Joint Genome Institute"/>
            <consortium name="Mycorrhizal Genomics Consortium"/>
            <person name="Kohler A."/>
            <person name="Kuo A."/>
            <person name="Nagy L.G."/>
            <person name="Floudas D."/>
            <person name="Copeland A."/>
            <person name="Barry K.W."/>
            <person name="Cichocki N."/>
            <person name="Veneault-Fourrey C."/>
            <person name="LaButti K."/>
            <person name="Lindquist E.A."/>
            <person name="Lipzen A."/>
            <person name="Lundell T."/>
            <person name="Morin E."/>
            <person name="Murat C."/>
            <person name="Riley R."/>
            <person name="Ohm R."/>
            <person name="Sun H."/>
            <person name="Tunlid A."/>
            <person name="Henrissat B."/>
            <person name="Grigoriev I.V."/>
            <person name="Hibbett D.S."/>
            <person name="Martin F."/>
        </authorList>
    </citation>
    <scope>NUCLEOTIDE SEQUENCE [LARGE SCALE GENOMIC DNA]</scope>
    <source>
        <strain evidence="2">F 1598</strain>
    </source>
</reference>
<dbReference type="Proteomes" id="UP000054166">
    <property type="component" value="Unassembled WGS sequence"/>
</dbReference>
<dbReference type="EMBL" id="KN832979">
    <property type="protein sequence ID" value="KIM87413.1"/>
    <property type="molecule type" value="Genomic_DNA"/>
</dbReference>
<dbReference type="InParanoid" id="A0A0C3BLT3"/>
<name>A0A0C3BLT3_PILCF</name>
<evidence type="ECO:0000313" key="1">
    <source>
        <dbReference type="EMBL" id="KIM87413.1"/>
    </source>
</evidence>
<protein>
    <submittedName>
        <fullName evidence="1">Uncharacterized protein</fullName>
    </submittedName>
</protein>